<dbReference type="KEGG" id="swd:Swoo_0543"/>
<proteinExistence type="inferred from homology"/>
<keyword evidence="5" id="KW-0255">Endonuclease</keyword>
<keyword evidence="6" id="KW-1185">Reference proteome</keyword>
<organism evidence="5 6">
    <name type="scientific">Shewanella woodyi (strain ATCC 51908 / MS32)</name>
    <dbReference type="NCBI Taxonomy" id="392500"/>
    <lineage>
        <taxon>Bacteria</taxon>
        <taxon>Pseudomonadati</taxon>
        <taxon>Pseudomonadota</taxon>
        <taxon>Gammaproteobacteria</taxon>
        <taxon>Alteromonadales</taxon>
        <taxon>Shewanellaceae</taxon>
        <taxon>Shewanella</taxon>
    </lineage>
</organism>
<gene>
    <name evidence="5" type="ordered locus">Swoo_0543</name>
</gene>
<dbReference type="SUPFAM" id="SSF54060">
    <property type="entry name" value="His-Me finger endonucleases"/>
    <property type="match status" value="1"/>
</dbReference>
<dbReference type="STRING" id="392500.Swoo_0543"/>
<feature type="signal peptide" evidence="4">
    <location>
        <begin position="1"/>
        <end position="27"/>
    </location>
</feature>
<dbReference type="eggNOG" id="COG2356">
    <property type="taxonomic scope" value="Bacteria"/>
</dbReference>
<sequence length="466" mass="51330" precursor="true">MFYQLKHKVNRIGAIFIAAFITIPASAEIPANYYQSVDESTPESLRNSLHQIIKGHTKIPYTSSSTDTWDVLEQADEDPNNSNNVIDVYKNASYRKVGGGNSNYNREHSWPKSYGFPNNVSSNYPYTDMHHLFIANGSYNSSRSNKPYADCTSCNEKVTLLNDGRGGSATESNWTVGSFESGSWETWEGRKGDVARALMYMAIRYEGGSHAVTGHMEPDLILTDDRSLIGASNTGSNIAVAYMGLRAELIDWSREDPVDDYELRHNEVVFTYQGNRNPFIDHPEYIACVFEEICSGNGGGTPPPASTNAWINEIHYDNRGGDVNESVEILAPAATNLLNWRIEAYNGNNSSLYKTVELSGTVPDQQNGFGSINFNIKGIQNGSADGLALINPQGEVVQFLSYEGTLVAQNGSAEGMESTDIGVMETNSTQSGYSLQLSGHGQEYSDFIWQSPMQNSRGSINHNQSF</sequence>
<dbReference type="HOGENOM" id="CLU_619315_0_0_6"/>
<dbReference type="GO" id="GO:0004519">
    <property type="term" value="F:endonuclease activity"/>
    <property type="evidence" value="ECO:0007669"/>
    <property type="project" value="UniProtKB-KW"/>
</dbReference>
<keyword evidence="3" id="KW-0378">Hydrolase</keyword>
<name>B1KR22_SHEWM</name>
<evidence type="ECO:0000256" key="3">
    <source>
        <dbReference type="ARBA" id="ARBA00022801"/>
    </source>
</evidence>
<keyword evidence="2" id="KW-0540">Nuclease</keyword>
<accession>B1KR22</accession>
<evidence type="ECO:0000313" key="6">
    <source>
        <dbReference type="Proteomes" id="UP000002168"/>
    </source>
</evidence>
<dbReference type="Proteomes" id="UP000002168">
    <property type="component" value="Chromosome"/>
</dbReference>
<dbReference type="AlphaFoldDB" id="B1KR22"/>
<dbReference type="PANTHER" id="PTHR33607">
    <property type="entry name" value="ENDONUCLEASE-1"/>
    <property type="match status" value="1"/>
</dbReference>
<evidence type="ECO:0000256" key="2">
    <source>
        <dbReference type="ARBA" id="ARBA00022722"/>
    </source>
</evidence>
<dbReference type="EMBL" id="CP000961">
    <property type="protein sequence ID" value="ACA84839.1"/>
    <property type="molecule type" value="Genomic_DNA"/>
</dbReference>
<evidence type="ECO:0000313" key="5">
    <source>
        <dbReference type="EMBL" id="ACA84839.1"/>
    </source>
</evidence>
<dbReference type="PANTHER" id="PTHR33607:SF2">
    <property type="entry name" value="ENDONUCLEASE-1"/>
    <property type="match status" value="1"/>
</dbReference>
<comment type="similarity">
    <text evidence="1">Belongs to the EndA/NucM nuclease family.</text>
</comment>
<dbReference type="RefSeq" id="WP_012323187.1">
    <property type="nucleotide sequence ID" value="NC_010506.1"/>
</dbReference>
<evidence type="ECO:0000256" key="1">
    <source>
        <dbReference type="ARBA" id="ARBA00006429"/>
    </source>
</evidence>
<reference evidence="5 6" key="1">
    <citation type="submission" date="2008-02" db="EMBL/GenBank/DDBJ databases">
        <title>Complete sequence of Shewanella woodyi ATCC 51908.</title>
        <authorList>
            <consortium name="US DOE Joint Genome Institute"/>
            <person name="Copeland A."/>
            <person name="Lucas S."/>
            <person name="Lapidus A."/>
            <person name="Glavina del Rio T."/>
            <person name="Dalin E."/>
            <person name="Tice H."/>
            <person name="Bruce D."/>
            <person name="Goodwin L."/>
            <person name="Pitluck S."/>
            <person name="Sims D."/>
            <person name="Brettin T."/>
            <person name="Detter J.C."/>
            <person name="Han C."/>
            <person name="Kuske C.R."/>
            <person name="Schmutz J."/>
            <person name="Larimer F."/>
            <person name="Land M."/>
            <person name="Hauser L."/>
            <person name="Kyrpides N."/>
            <person name="Lykidis A."/>
            <person name="Zhao J.-S."/>
            <person name="Richardson P."/>
        </authorList>
    </citation>
    <scope>NUCLEOTIDE SEQUENCE [LARGE SCALE GENOMIC DNA]</scope>
    <source>
        <strain evidence="6">ATCC 51908 / MS32</strain>
    </source>
</reference>
<dbReference type="Pfam" id="PF04231">
    <property type="entry name" value="Endonuclease_1"/>
    <property type="match status" value="1"/>
</dbReference>
<dbReference type="InterPro" id="IPR007346">
    <property type="entry name" value="Endonuclease-I"/>
</dbReference>
<keyword evidence="4" id="KW-0732">Signal</keyword>
<dbReference type="GO" id="GO:0016787">
    <property type="term" value="F:hydrolase activity"/>
    <property type="evidence" value="ECO:0007669"/>
    <property type="project" value="UniProtKB-KW"/>
</dbReference>
<protein>
    <submittedName>
        <fullName evidence="5">Endonuclease I</fullName>
    </submittedName>
</protein>
<dbReference type="eggNOG" id="COG2374">
    <property type="taxonomic scope" value="Bacteria"/>
</dbReference>
<evidence type="ECO:0000256" key="4">
    <source>
        <dbReference type="SAM" id="SignalP"/>
    </source>
</evidence>
<dbReference type="InterPro" id="IPR044925">
    <property type="entry name" value="His-Me_finger_sf"/>
</dbReference>
<feature type="chain" id="PRO_5002764771" evidence="4">
    <location>
        <begin position="28"/>
        <end position="466"/>
    </location>
</feature>